<feature type="binding site" evidence="5">
    <location>
        <position position="229"/>
    </location>
    <ligand>
        <name>(2E)-4-hydroxy-3-methylbut-2-enyl diphosphate</name>
        <dbReference type="ChEBI" id="CHEBI:128753"/>
    </ligand>
</feature>
<dbReference type="GO" id="GO:0050992">
    <property type="term" value="P:dimethylallyl diphosphate biosynthetic process"/>
    <property type="evidence" value="ECO:0007669"/>
    <property type="project" value="UniProtKB-UniRule"/>
</dbReference>
<dbReference type="GO" id="GO:0019288">
    <property type="term" value="P:isopentenyl diphosphate biosynthetic process, methylerythritol 4-phosphate pathway"/>
    <property type="evidence" value="ECO:0007669"/>
    <property type="project" value="UniProtKB-UniRule"/>
</dbReference>
<sequence length="318" mass="34505">MENVENEILLAQPRGFCAGVDRAIEIVERALQQFGAPIYVRHEIVHNKFVVEDLRNKGAIFIEDLDDVPAGNTLVFSAHGVSKAVRQEAESRGLKIFDATCPLVTKVHVEVSKMRKQGAEIVMIGHDGHPEVEGTMGQAEEGMHLVETVEDVAKLQVANPDLLAYVSQTTLSVDDTAEIIAALKARFPNIMEPKKGDICYATTNRQEAVKFMAPQVEVVIVVGSPNSSNSNRLRELADKLGTPAYMIDQADMIDPQWIAGKKRIGLTAGASAPEVLVQAVIDRLKELGAASVRALEGVEEHVTFPLPKGLDGARSEVA</sequence>
<feature type="binding site" evidence="5">
    <location>
        <position position="101"/>
    </location>
    <ligand>
        <name>[4Fe-4S] cluster</name>
        <dbReference type="ChEBI" id="CHEBI:49883"/>
    </ligand>
</feature>
<feature type="binding site" evidence="5">
    <location>
        <position position="129"/>
    </location>
    <ligand>
        <name>isopentenyl diphosphate</name>
        <dbReference type="ChEBI" id="CHEBI:128769"/>
    </ligand>
</feature>
<dbReference type="AlphaFoldDB" id="A0A7L9UBP4"/>
<dbReference type="GO" id="GO:0051745">
    <property type="term" value="F:4-hydroxy-3-methylbut-2-enyl diphosphate reductase activity"/>
    <property type="evidence" value="ECO:0007669"/>
    <property type="project" value="UniProtKB-UniRule"/>
</dbReference>
<dbReference type="HAMAP" id="MF_00191">
    <property type="entry name" value="IspH"/>
    <property type="match status" value="1"/>
</dbReference>
<gene>
    <name evidence="5 6" type="primary">ispH</name>
    <name evidence="6" type="synonym">lytB</name>
    <name evidence="6" type="ORF">LPB04_10580</name>
</gene>
<dbReference type="UniPathway" id="UPA00059">
    <property type="reaction ID" value="UER00105"/>
</dbReference>
<keyword evidence="3 5" id="KW-0408">Iron</keyword>
<evidence type="ECO:0000256" key="2">
    <source>
        <dbReference type="ARBA" id="ARBA00022723"/>
    </source>
</evidence>
<feature type="binding site" evidence="5">
    <location>
        <position position="227"/>
    </location>
    <ligand>
        <name>isopentenyl diphosphate</name>
        <dbReference type="ChEBI" id="CHEBI:128769"/>
    </ligand>
</feature>
<keyword evidence="1 5" id="KW-0004">4Fe-4S</keyword>
<keyword evidence="5" id="KW-0414">Isoprene biosynthesis</keyword>
<dbReference type="NCBIfam" id="NF002190">
    <property type="entry name" value="PRK01045.1-4"/>
    <property type="match status" value="1"/>
</dbReference>
<feature type="binding site" evidence="5">
    <location>
        <position position="79"/>
    </location>
    <ligand>
        <name>isopentenyl diphosphate</name>
        <dbReference type="ChEBI" id="CHEBI:128769"/>
    </ligand>
</feature>
<dbReference type="KEGG" id="mlir:LPB04_10580"/>
<keyword evidence="5 6" id="KW-0560">Oxidoreductase</keyword>
<keyword evidence="2 5" id="KW-0479">Metal-binding</keyword>
<dbReference type="NCBIfam" id="NF002188">
    <property type="entry name" value="PRK01045.1-2"/>
    <property type="match status" value="1"/>
</dbReference>
<feature type="binding site" evidence="5">
    <location>
        <position position="199"/>
    </location>
    <ligand>
        <name>[4Fe-4S] cluster</name>
        <dbReference type="ChEBI" id="CHEBI:49883"/>
    </ligand>
</feature>
<feature type="binding site" evidence="5">
    <location>
        <position position="229"/>
    </location>
    <ligand>
        <name>dimethylallyl diphosphate</name>
        <dbReference type="ChEBI" id="CHEBI:57623"/>
    </ligand>
</feature>
<feature type="binding site" evidence="5">
    <location>
        <position position="129"/>
    </location>
    <ligand>
        <name>(2E)-4-hydroxy-3-methylbut-2-enyl diphosphate</name>
        <dbReference type="ChEBI" id="CHEBI:128753"/>
    </ligand>
</feature>
<comment type="pathway">
    <text evidence="5">Isoprenoid biosynthesis; dimethylallyl diphosphate biosynthesis; dimethylallyl diphosphate from (2E)-4-hydroxy-3-methylbutenyl diphosphate: step 1/1.</text>
</comment>
<keyword evidence="7" id="KW-1185">Reference proteome</keyword>
<comment type="cofactor">
    <cofactor evidence="5">
        <name>[4Fe-4S] cluster</name>
        <dbReference type="ChEBI" id="CHEBI:49883"/>
    </cofactor>
    <text evidence="5">Binds 1 [4Fe-4S] cluster per subunit.</text>
</comment>
<dbReference type="EC" id="1.17.7.4" evidence="5"/>
<dbReference type="InterPro" id="IPR003451">
    <property type="entry name" value="LytB/IspH"/>
</dbReference>
<feature type="binding site" evidence="5">
    <location>
        <position position="229"/>
    </location>
    <ligand>
        <name>isopentenyl diphosphate</name>
        <dbReference type="ChEBI" id="CHEBI:128769"/>
    </ligand>
</feature>
<feature type="binding site" evidence="5">
    <location>
        <position position="46"/>
    </location>
    <ligand>
        <name>dimethylallyl diphosphate</name>
        <dbReference type="ChEBI" id="CHEBI:57623"/>
    </ligand>
</feature>
<dbReference type="GO" id="GO:0016114">
    <property type="term" value="P:terpenoid biosynthetic process"/>
    <property type="evidence" value="ECO:0007669"/>
    <property type="project" value="UniProtKB-UniRule"/>
</dbReference>
<feature type="binding site" evidence="5">
    <location>
        <position position="129"/>
    </location>
    <ligand>
        <name>dimethylallyl diphosphate</name>
        <dbReference type="ChEBI" id="CHEBI:57623"/>
    </ligand>
</feature>
<comment type="similarity">
    <text evidence="5">Belongs to the IspH family.</text>
</comment>
<comment type="catalytic activity">
    <reaction evidence="5">
        <text>dimethylallyl diphosphate + 2 oxidized [2Fe-2S]-[ferredoxin] + H2O = (2E)-4-hydroxy-3-methylbut-2-enyl diphosphate + 2 reduced [2Fe-2S]-[ferredoxin] + 2 H(+)</text>
        <dbReference type="Rhea" id="RHEA:24825"/>
        <dbReference type="Rhea" id="RHEA-COMP:10000"/>
        <dbReference type="Rhea" id="RHEA-COMP:10001"/>
        <dbReference type="ChEBI" id="CHEBI:15377"/>
        <dbReference type="ChEBI" id="CHEBI:15378"/>
        <dbReference type="ChEBI" id="CHEBI:33737"/>
        <dbReference type="ChEBI" id="CHEBI:33738"/>
        <dbReference type="ChEBI" id="CHEBI:57623"/>
        <dbReference type="ChEBI" id="CHEBI:128753"/>
        <dbReference type="EC" id="1.17.7.4"/>
    </reaction>
</comment>
<feature type="binding site" evidence="5">
    <location>
        <position position="228"/>
    </location>
    <ligand>
        <name>(2E)-4-hydroxy-3-methylbut-2-enyl diphosphate</name>
        <dbReference type="ChEBI" id="CHEBI:128753"/>
    </ligand>
</feature>
<dbReference type="Proteomes" id="UP000593875">
    <property type="component" value="Chromosome"/>
</dbReference>
<dbReference type="EMBL" id="CP062941">
    <property type="protein sequence ID" value="QOL51652.1"/>
    <property type="molecule type" value="Genomic_DNA"/>
</dbReference>
<feature type="binding site" evidence="5">
    <location>
        <position position="271"/>
    </location>
    <ligand>
        <name>isopentenyl diphosphate</name>
        <dbReference type="ChEBI" id="CHEBI:128769"/>
    </ligand>
</feature>
<dbReference type="NCBIfam" id="TIGR00216">
    <property type="entry name" value="ispH_lytB"/>
    <property type="match status" value="1"/>
</dbReference>
<feature type="binding site" evidence="5">
    <location>
        <position position="46"/>
    </location>
    <ligand>
        <name>isopentenyl diphosphate</name>
        <dbReference type="ChEBI" id="CHEBI:128769"/>
    </ligand>
</feature>
<reference evidence="6 7" key="1">
    <citation type="submission" date="2020-10" db="EMBL/GenBank/DDBJ databases">
        <title>Genome sequencing of Massilia sp. LPB0304.</title>
        <authorList>
            <person name="Kim J."/>
        </authorList>
    </citation>
    <scope>NUCLEOTIDE SEQUENCE [LARGE SCALE GENOMIC DNA]</scope>
    <source>
        <strain evidence="6 7">LPB0304</strain>
    </source>
</reference>
<feature type="binding site" evidence="5">
    <location>
        <position position="227"/>
    </location>
    <ligand>
        <name>dimethylallyl diphosphate</name>
        <dbReference type="ChEBI" id="CHEBI:57623"/>
    </ligand>
</feature>
<accession>A0A7L9UBP4</accession>
<dbReference type="CDD" id="cd13944">
    <property type="entry name" value="lytB_ispH"/>
    <property type="match status" value="1"/>
</dbReference>
<feature type="binding site" evidence="5">
    <location>
        <position position="271"/>
    </location>
    <ligand>
        <name>dimethylallyl diphosphate</name>
        <dbReference type="ChEBI" id="CHEBI:57623"/>
    </ligand>
</feature>
<dbReference type="Pfam" id="PF02401">
    <property type="entry name" value="LYTB"/>
    <property type="match status" value="1"/>
</dbReference>
<dbReference type="GO" id="GO:0051539">
    <property type="term" value="F:4 iron, 4 sulfur cluster binding"/>
    <property type="evidence" value="ECO:0007669"/>
    <property type="project" value="UniProtKB-UniRule"/>
</dbReference>
<dbReference type="Gene3D" id="3.40.1010.20">
    <property type="entry name" value="4-hydroxy-3-methylbut-2-enyl diphosphate reductase, catalytic domain"/>
    <property type="match status" value="2"/>
</dbReference>
<protein>
    <recommendedName>
        <fullName evidence="5">4-hydroxy-3-methylbut-2-enyl diphosphate reductase</fullName>
        <shortName evidence="5">HMBPP reductase</shortName>
        <ecNumber evidence="5">1.17.7.4</ecNumber>
    </recommendedName>
</protein>
<comment type="catalytic activity">
    <reaction evidence="5">
        <text>isopentenyl diphosphate + 2 oxidized [2Fe-2S]-[ferredoxin] + H2O = (2E)-4-hydroxy-3-methylbut-2-enyl diphosphate + 2 reduced [2Fe-2S]-[ferredoxin] + 2 H(+)</text>
        <dbReference type="Rhea" id="RHEA:24488"/>
        <dbReference type="Rhea" id="RHEA-COMP:10000"/>
        <dbReference type="Rhea" id="RHEA-COMP:10001"/>
        <dbReference type="ChEBI" id="CHEBI:15377"/>
        <dbReference type="ChEBI" id="CHEBI:15378"/>
        <dbReference type="ChEBI" id="CHEBI:33737"/>
        <dbReference type="ChEBI" id="CHEBI:33738"/>
        <dbReference type="ChEBI" id="CHEBI:128753"/>
        <dbReference type="ChEBI" id="CHEBI:128769"/>
        <dbReference type="EC" id="1.17.7.4"/>
    </reaction>
</comment>
<name>A0A7L9UBP4_9BURK</name>
<evidence type="ECO:0000256" key="5">
    <source>
        <dbReference type="HAMAP-Rule" id="MF_00191"/>
    </source>
</evidence>
<feature type="binding site" evidence="5">
    <location>
        <position position="228"/>
    </location>
    <ligand>
        <name>isopentenyl diphosphate</name>
        <dbReference type="ChEBI" id="CHEBI:128769"/>
    </ligand>
</feature>
<feature type="binding site" evidence="5">
    <location>
        <position position="79"/>
    </location>
    <ligand>
        <name>dimethylallyl diphosphate</name>
        <dbReference type="ChEBI" id="CHEBI:57623"/>
    </ligand>
</feature>
<evidence type="ECO:0000313" key="7">
    <source>
        <dbReference type="Proteomes" id="UP000593875"/>
    </source>
</evidence>
<proteinExistence type="inferred from homology"/>
<feature type="binding site" evidence="5">
    <location>
        <position position="169"/>
    </location>
    <ligand>
        <name>(2E)-4-hydroxy-3-methylbut-2-enyl diphosphate</name>
        <dbReference type="ChEBI" id="CHEBI:128753"/>
    </ligand>
</feature>
<organism evidence="6 7">
    <name type="scientific">Massilia litorea</name>
    <dbReference type="NCBI Taxonomy" id="2769491"/>
    <lineage>
        <taxon>Bacteria</taxon>
        <taxon>Pseudomonadati</taxon>
        <taxon>Pseudomonadota</taxon>
        <taxon>Betaproteobacteria</taxon>
        <taxon>Burkholderiales</taxon>
        <taxon>Oxalobacteraceae</taxon>
        <taxon>Telluria group</taxon>
        <taxon>Massilia</taxon>
    </lineage>
</organism>
<feature type="binding site" evidence="5">
    <location>
        <position position="228"/>
    </location>
    <ligand>
        <name>dimethylallyl diphosphate</name>
        <dbReference type="ChEBI" id="CHEBI:57623"/>
    </ligand>
</feature>
<feature type="binding site" evidence="5">
    <location>
        <position position="17"/>
    </location>
    <ligand>
        <name>[4Fe-4S] cluster</name>
        <dbReference type="ChEBI" id="CHEBI:49883"/>
    </ligand>
</feature>
<dbReference type="PANTHER" id="PTHR30426">
    <property type="entry name" value="4-HYDROXY-3-METHYLBUT-2-ENYL DIPHOSPHATE REDUCTASE"/>
    <property type="match status" value="1"/>
</dbReference>
<keyword evidence="4 5" id="KW-0411">Iron-sulfur</keyword>
<feature type="binding site" evidence="5">
    <location>
        <position position="271"/>
    </location>
    <ligand>
        <name>(2E)-4-hydroxy-3-methylbut-2-enyl diphosphate</name>
        <dbReference type="ChEBI" id="CHEBI:128753"/>
    </ligand>
</feature>
<dbReference type="Gene3D" id="3.40.50.11270">
    <property type="match status" value="1"/>
</dbReference>
<feature type="binding site" evidence="5">
    <location>
        <position position="227"/>
    </location>
    <ligand>
        <name>(2E)-4-hydroxy-3-methylbut-2-enyl diphosphate</name>
        <dbReference type="ChEBI" id="CHEBI:128753"/>
    </ligand>
</feature>
<comment type="function">
    <text evidence="5">Catalyzes the conversion of 1-hydroxy-2-methyl-2-(E)-butenyl 4-diphosphate (HMBPP) into a mixture of isopentenyl diphosphate (IPP) and dimethylallyl diphosphate (DMAPP). Acts in the terminal step of the DOXP/MEP pathway for isoprenoid precursor biosynthesis.</text>
</comment>
<feature type="binding site" evidence="5">
    <location>
        <position position="79"/>
    </location>
    <ligand>
        <name>(2E)-4-hydroxy-3-methylbut-2-enyl diphosphate</name>
        <dbReference type="ChEBI" id="CHEBI:128753"/>
    </ligand>
</feature>
<evidence type="ECO:0000256" key="1">
    <source>
        <dbReference type="ARBA" id="ARBA00022485"/>
    </source>
</evidence>
<evidence type="ECO:0000313" key="6">
    <source>
        <dbReference type="EMBL" id="QOL51652.1"/>
    </source>
</evidence>
<feature type="binding site" evidence="5">
    <location>
        <position position="46"/>
    </location>
    <ligand>
        <name>(2E)-4-hydroxy-3-methylbut-2-enyl diphosphate</name>
        <dbReference type="ChEBI" id="CHEBI:128753"/>
    </ligand>
</feature>
<evidence type="ECO:0000256" key="4">
    <source>
        <dbReference type="ARBA" id="ARBA00023014"/>
    </source>
</evidence>
<evidence type="ECO:0000256" key="3">
    <source>
        <dbReference type="ARBA" id="ARBA00023004"/>
    </source>
</evidence>
<comment type="pathway">
    <text evidence="5">Isoprenoid biosynthesis; isopentenyl diphosphate biosynthesis via DXP pathway; isopentenyl diphosphate from 1-deoxy-D-xylulose 5-phosphate: step 6/6.</text>
</comment>
<dbReference type="UniPathway" id="UPA00056">
    <property type="reaction ID" value="UER00097"/>
</dbReference>
<dbReference type="PANTHER" id="PTHR30426:SF0">
    <property type="entry name" value="4-HYDROXY-3-METHYLBUT-2-ENYL DIPHOSPHATE REDUCTASE"/>
    <property type="match status" value="1"/>
</dbReference>
<feature type="active site" description="Proton donor" evidence="5">
    <location>
        <position position="131"/>
    </location>
</feature>
<dbReference type="RefSeq" id="WP_193688625.1">
    <property type="nucleotide sequence ID" value="NZ_CP062941.1"/>
</dbReference>
<dbReference type="GO" id="GO:0046872">
    <property type="term" value="F:metal ion binding"/>
    <property type="evidence" value="ECO:0007669"/>
    <property type="project" value="UniProtKB-KW"/>
</dbReference>